<evidence type="ECO:0000256" key="9">
    <source>
        <dbReference type="SAM" id="Phobius"/>
    </source>
</evidence>
<feature type="transmembrane region" description="Helical" evidence="9">
    <location>
        <begin position="12"/>
        <end position="32"/>
    </location>
</feature>
<dbReference type="Pfam" id="PF08241">
    <property type="entry name" value="Methyltransf_11"/>
    <property type="match status" value="1"/>
</dbReference>
<proteinExistence type="inferred from homology"/>
<name>A0AAW1S678_9CHLO</name>
<dbReference type="CDD" id="cd02440">
    <property type="entry name" value="AdoMet_MTases"/>
    <property type="match status" value="1"/>
</dbReference>
<comment type="similarity">
    <text evidence="8">Belongs to the class I-like SAM-binding methyltransferase superfamily. gTMT family.</text>
</comment>
<dbReference type="InterPro" id="IPR025774">
    <property type="entry name" value="PiNMT-like"/>
</dbReference>
<keyword evidence="7 9" id="KW-0472">Membrane</keyword>
<dbReference type="InterPro" id="IPR005178">
    <property type="entry name" value="Ostalpha/TMEM184C"/>
</dbReference>
<dbReference type="Proteomes" id="UP001445335">
    <property type="component" value="Unassembled WGS sequence"/>
</dbReference>
<evidence type="ECO:0000256" key="5">
    <source>
        <dbReference type="ARBA" id="ARBA00022692"/>
    </source>
</evidence>
<feature type="transmembrane region" description="Helical" evidence="9">
    <location>
        <begin position="81"/>
        <end position="99"/>
    </location>
</feature>
<dbReference type="InterPro" id="IPR013216">
    <property type="entry name" value="Methyltransf_11"/>
</dbReference>
<evidence type="ECO:0000313" key="11">
    <source>
        <dbReference type="EMBL" id="KAK9841769.1"/>
    </source>
</evidence>
<keyword evidence="12" id="KW-1185">Reference proteome</keyword>
<dbReference type="PANTHER" id="PTHR23423">
    <property type="entry name" value="ORGANIC SOLUTE TRANSPORTER-RELATED"/>
    <property type="match status" value="1"/>
</dbReference>
<dbReference type="GO" id="GO:0016020">
    <property type="term" value="C:membrane"/>
    <property type="evidence" value="ECO:0007669"/>
    <property type="project" value="UniProtKB-SubCell"/>
</dbReference>
<evidence type="ECO:0000256" key="8">
    <source>
        <dbReference type="PROSITE-ProRule" id="PRU00914"/>
    </source>
</evidence>
<evidence type="ECO:0000256" key="6">
    <source>
        <dbReference type="ARBA" id="ARBA00022989"/>
    </source>
</evidence>
<feature type="transmembrane region" description="Helical" evidence="9">
    <location>
        <begin position="44"/>
        <end position="69"/>
    </location>
</feature>
<comment type="caution">
    <text evidence="11">The sequence shown here is derived from an EMBL/GenBank/DDBJ whole genome shotgun (WGS) entry which is preliminary data.</text>
</comment>
<evidence type="ECO:0000256" key="2">
    <source>
        <dbReference type="ARBA" id="ARBA00022603"/>
    </source>
</evidence>
<evidence type="ECO:0000259" key="10">
    <source>
        <dbReference type="Pfam" id="PF08241"/>
    </source>
</evidence>
<dbReference type="Gene3D" id="3.40.50.150">
    <property type="entry name" value="Vaccinia Virus protein VP39"/>
    <property type="match status" value="1"/>
</dbReference>
<sequence>MAWLTRWPMRRWFRVLWCILAAACLGGLPWIITEFTRADFSIHYQAWFVAGIFVLLALPVSIYEVAMQLEYFSRPTLQIRVIRILWMVPIYALDSWFALRFKGTALYLDVIRECYEAYVIYNFFMYLVAYLEDEYGDVDAYFSTKEDVPHLWGLNYLVRPWRMGEEFFWECKKGVLSYVILRPVMTAAGFIGQLCGMYGDGQLRFDRVYLYTVLVSNFSQFWALYCLVLFYKATAAELAPIRPVSKFLCVKAVVFLTYWQGVTISILVWMGVIKTKDWTTYDVDDVAAGLQEFLICVEMFFAALAHAQAFPPRDYLDPSGPPPRGVMRNLRIMFDVTDVVDDVHGVVDDTVTTANKKISRAGEVAWKQTKRLRQPSRLLAVFGGRRRESAGADSEYLSDDGLEEGAVDRRPLLSCSDRPQEEHGVRAPARLAAAAYPVQETASATEQAVEYLKAAASGKRLPPAQVLSAILALEKAKLPADDYLDVLGGRGKQGGKRWRLIFNAGKEQVNDAAKGGKGGGLYFPLTAVQRWDSNAMVIENGVYLGWPAALTFRGPFVMSGRKLTFTFDKLRIRLGPKWVDFPLQAGQLGTTADTEDKKSPFFLFLYADDEKLLDTPSRAYNPDAPNVGDEYDSWTQEGILEYYWGEHIHLGYYSAAERAAGYKRKDFKRAKIDFVDEMLRWSGAQEPARILDVGCGIGGTSRHLAAKFLQAHVQGITLSPKQVERAGQLAAERGLANVDFRVMNALAMEYPDDSFDLVWACESGEHMPDKKAYVDEMVRVLKPGGTLVIATWCQREAPPERPFTARDCAALQFLYDEWAHPFFVSVQEYSRLLEATGKVEAVAIDDWTDVTLPTWRHSNWVGVWDPWPVILKLNPLIWYRVEEQLPEA</sequence>
<dbReference type="Pfam" id="PF03619">
    <property type="entry name" value="Solute_trans_a"/>
    <property type="match status" value="1"/>
</dbReference>
<reference evidence="11 12" key="1">
    <citation type="journal article" date="2024" name="Nat. Commun.">
        <title>Phylogenomics reveals the evolutionary origins of lichenization in chlorophyte algae.</title>
        <authorList>
            <person name="Puginier C."/>
            <person name="Libourel C."/>
            <person name="Otte J."/>
            <person name="Skaloud P."/>
            <person name="Haon M."/>
            <person name="Grisel S."/>
            <person name="Petersen M."/>
            <person name="Berrin J.G."/>
            <person name="Delaux P.M."/>
            <person name="Dal Grande F."/>
            <person name="Keller J."/>
        </authorList>
    </citation>
    <scope>NUCLEOTIDE SEQUENCE [LARGE SCALE GENOMIC DNA]</scope>
    <source>
        <strain evidence="11 12">SAG 245.80</strain>
    </source>
</reference>
<evidence type="ECO:0000256" key="4">
    <source>
        <dbReference type="ARBA" id="ARBA00022691"/>
    </source>
</evidence>
<feature type="region of interest" description="SAM motif I" evidence="8">
    <location>
        <begin position="690"/>
        <end position="699"/>
    </location>
</feature>
<feature type="domain" description="Methyltransferase type 11" evidence="10">
    <location>
        <begin position="691"/>
        <end position="789"/>
    </location>
</feature>
<dbReference type="GO" id="GO:0008757">
    <property type="term" value="F:S-adenosylmethionine-dependent methyltransferase activity"/>
    <property type="evidence" value="ECO:0007669"/>
    <property type="project" value="InterPro"/>
</dbReference>
<dbReference type="SMART" id="SM01417">
    <property type="entry name" value="Solute_trans_a"/>
    <property type="match status" value="1"/>
</dbReference>
<keyword evidence="6 9" id="KW-1133">Transmembrane helix</keyword>
<evidence type="ECO:0000256" key="1">
    <source>
        <dbReference type="ARBA" id="ARBA00004141"/>
    </source>
</evidence>
<keyword evidence="2 8" id="KW-0489">Methyltransferase</keyword>
<feature type="transmembrane region" description="Helical" evidence="9">
    <location>
        <begin position="252"/>
        <end position="272"/>
    </location>
</feature>
<organism evidence="11 12">
    <name type="scientific">Elliptochloris bilobata</name>
    <dbReference type="NCBI Taxonomy" id="381761"/>
    <lineage>
        <taxon>Eukaryota</taxon>
        <taxon>Viridiplantae</taxon>
        <taxon>Chlorophyta</taxon>
        <taxon>core chlorophytes</taxon>
        <taxon>Trebouxiophyceae</taxon>
        <taxon>Trebouxiophyceae incertae sedis</taxon>
        <taxon>Elliptochloris clade</taxon>
        <taxon>Elliptochloris</taxon>
    </lineage>
</organism>
<keyword evidence="4 8" id="KW-0949">S-adenosyl-L-methionine</keyword>
<keyword evidence="3 8" id="KW-0808">Transferase</keyword>
<comment type="subcellular location">
    <subcellularLocation>
        <location evidence="1">Membrane</location>
        <topology evidence="1">Multi-pass membrane protein</topology>
    </subcellularLocation>
</comment>
<evidence type="ECO:0000313" key="12">
    <source>
        <dbReference type="Proteomes" id="UP001445335"/>
    </source>
</evidence>
<feature type="region of interest" description="SAM motif II" evidence="8">
    <location>
        <begin position="753"/>
        <end position="761"/>
    </location>
</feature>
<dbReference type="AlphaFoldDB" id="A0AAW1S678"/>
<gene>
    <name evidence="11" type="ORF">WJX81_001783</name>
</gene>
<keyword evidence="5 9" id="KW-0812">Transmembrane</keyword>
<evidence type="ECO:0000256" key="7">
    <source>
        <dbReference type="ARBA" id="ARBA00023136"/>
    </source>
</evidence>
<dbReference type="PROSITE" id="PS51581">
    <property type="entry name" value="SAM_GTMT"/>
    <property type="match status" value="1"/>
</dbReference>
<dbReference type="InterPro" id="IPR029063">
    <property type="entry name" value="SAM-dependent_MTases_sf"/>
</dbReference>
<accession>A0AAW1S678</accession>
<feature type="region of interest" description="SAM motif III" evidence="8">
    <location>
        <begin position="780"/>
        <end position="789"/>
    </location>
</feature>
<evidence type="ECO:0000256" key="3">
    <source>
        <dbReference type="ARBA" id="ARBA00022679"/>
    </source>
</evidence>
<protein>
    <recommendedName>
        <fullName evidence="10">Methyltransferase type 11 domain-containing protein</fullName>
    </recommendedName>
</protein>
<dbReference type="SUPFAM" id="SSF53335">
    <property type="entry name" value="S-adenosyl-L-methionine-dependent methyltransferases"/>
    <property type="match status" value="1"/>
</dbReference>
<dbReference type="GO" id="GO:0032259">
    <property type="term" value="P:methylation"/>
    <property type="evidence" value="ECO:0007669"/>
    <property type="project" value="UniProtKB-UniRule"/>
</dbReference>
<dbReference type="EMBL" id="JALJOU010000010">
    <property type="protein sequence ID" value="KAK9841769.1"/>
    <property type="molecule type" value="Genomic_DNA"/>
</dbReference>
<feature type="transmembrane region" description="Helical" evidence="9">
    <location>
        <begin position="208"/>
        <end position="231"/>
    </location>
</feature>